<dbReference type="AlphaFoldDB" id="A0AA36GBW8"/>
<dbReference type="Proteomes" id="UP001177023">
    <property type="component" value="Unassembled WGS sequence"/>
</dbReference>
<gene>
    <name evidence="4" type="ORF">MSPICULIGERA_LOCUS21060</name>
</gene>
<comment type="caution">
    <text evidence="4">The sequence shown here is derived from an EMBL/GenBank/DDBJ whole genome shotgun (WGS) entry which is preliminary data.</text>
</comment>
<dbReference type="EMBL" id="CATQJA010002665">
    <property type="protein sequence ID" value="CAJ0582932.1"/>
    <property type="molecule type" value="Genomic_DNA"/>
</dbReference>
<evidence type="ECO:0000313" key="4">
    <source>
        <dbReference type="EMBL" id="CAJ0582932.1"/>
    </source>
</evidence>
<evidence type="ECO:0000256" key="3">
    <source>
        <dbReference type="ARBA" id="ARBA00023170"/>
    </source>
</evidence>
<evidence type="ECO:0000256" key="2">
    <source>
        <dbReference type="ARBA" id="ARBA00023163"/>
    </source>
</evidence>
<proteinExistence type="predicted"/>
<keyword evidence="2" id="KW-0804">Transcription</keyword>
<reference evidence="4" key="1">
    <citation type="submission" date="2023-06" db="EMBL/GenBank/DDBJ databases">
        <authorList>
            <person name="Delattre M."/>
        </authorList>
    </citation>
    <scope>NUCLEOTIDE SEQUENCE</scope>
    <source>
        <strain evidence="4">AF72</strain>
    </source>
</reference>
<evidence type="ECO:0000313" key="5">
    <source>
        <dbReference type="Proteomes" id="UP001177023"/>
    </source>
</evidence>
<keyword evidence="3" id="KW-0675">Receptor</keyword>
<name>A0AA36GBW8_9BILA</name>
<dbReference type="SUPFAM" id="SSF48508">
    <property type="entry name" value="Nuclear receptor ligand-binding domain"/>
    <property type="match status" value="1"/>
</dbReference>
<sequence length="339" mass="37452">MSDDDEPLNFSASTKKGGALTMSEDKLNGFRSLFSNPMLLGNPLFSSAPYFHPNMAAALAMTMQQQNRFNSSSPPEFDGTTVSVSSFPASTIRESSPSDCSPTLSCAVCGDKGMNKDAVQNERQPRNTATIRPSNDLDFNSRNFLREYAGAVSAVLSQPDSTSIFVNHGICQDALNDDKPLILTFEQRFRLVVDWIISLKPYEVLGRDAKEQLVHANWPYLLLISQLETGTLADDNSEALLLLELLKNISPTKMEWCRLREIAVYSPKTGLQQPTFLDAALESLHKEIFQSGGNSARFGRLIFLISKVCSFELPIVTDLINLPNDFNPDAAIQELLTDS</sequence>
<accession>A0AA36GBW8</accession>
<evidence type="ECO:0008006" key="6">
    <source>
        <dbReference type="Google" id="ProtNLM"/>
    </source>
</evidence>
<feature type="non-terminal residue" evidence="4">
    <location>
        <position position="339"/>
    </location>
</feature>
<dbReference type="InterPro" id="IPR035500">
    <property type="entry name" value="NHR-like_dom_sf"/>
</dbReference>
<protein>
    <recommendedName>
        <fullName evidence="6">NR LBD domain-containing protein</fullName>
    </recommendedName>
</protein>
<keyword evidence="5" id="KW-1185">Reference proteome</keyword>
<evidence type="ECO:0000256" key="1">
    <source>
        <dbReference type="ARBA" id="ARBA00023015"/>
    </source>
</evidence>
<organism evidence="4 5">
    <name type="scientific">Mesorhabditis spiculigera</name>
    <dbReference type="NCBI Taxonomy" id="96644"/>
    <lineage>
        <taxon>Eukaryota</taxon>
        <taxon>Metazoa</taxon>
        <taxon>Ecdysozoa</taxon>
        <taxon>Nematoda</taxon>
        <taxon>Chromadorea</taxon>
        <taxon>Rhabditida</taxon>
        <taxon>Rhabditina</taxon>
        <taxon>Rhabditomorpha</taxon>
        <taxon>Rhabditoidea</taxon>
        <taxon>Rhabditidae</taxon>
        <taxon>Mesorhabditinae</taxon>
        <taxon>Mesorhabditis</taxon>
    </lineage>
</organism>
<keyword evidence="1" id="KW-0805">Transcription regulation</keyword>